<keyword evidence="6 7" id="KW-0949">S-adenosyl-L-methionine</keyword>
<dbReference type="GO" id="GO:0004719">
    <property type="term" value="F:protein-L-isoaspartate (D-aspartate) O-methyltransferase activity"/>
    <property type="evidence" value="ECO:0007669"/>
    <property type="project" value="UniProtKB-UniRule"/>
</dbReference>
<dbReference type="CDD" id="cd02440">
    <property type="entry name" value="AdoMet_MTases"/>
    <property type="match status" value="1"/>
</dbReference>
<comment type="function">
    <text evidence="7">Catalyzes the methyl esterification of L-isoaspartyl residues in peptides and proteins that result from spontaneous decomposition of normal L-aspartyl and L-asparaginyl residues. It plays a role in the repair and/or degradation of damaged proteins.</text>
</comment>
<dbReference type="SUPFAM" id="SSF53335">
    <property type="entry name" value="S-adenosyl-L-methionine-dependent methyltransferases"/>
    <property type="match status" value="1"/>
</dbReference>
<dbReference type="GO" id="GO:0005737">
    <property type="term" value="C:cytoplasm"/>
    <property type="evidence" value="ECO:0007669"/>
    <property type="project" value="UniProtKB-SubCell"/>
</dbReference>
<dbReference type="Pfam" id="PF01135">
    <property type="entry name" value="PCMT"/>
    <property type="match status" value="1"/>
</dbReference>
<evidence type="ECO:0000256" key="2">
    <source>
        <dbReference type="ARBA" id="ARBA00005369"/>
    </source>
</evidence>
<comment type="similarity">
    <text evidence="2 7">Belongs to the methyltransferase superfamily. L-isoaspartyl/D-aspartyl protein methyltransferase family.</text>
</comment>
<comment type="catalytic activity">
    <reaction evidence="7">
        <text>[protein]-L-isoaspartate + S-adenosyl-L-methionine = [protein]-L-isoaspartate alpha-methyl ester + S-adenosyl-L-homocysteine</text>
        <dbReference type="Rhea" id="RHEA:12705"/>
        <dbReference type="Rhea" id="RHEA-COMP:12143"/>
        <dbReference type="Rhea" id="RHEA-COMP:12144"/>
        <dbReference type="ChEBI" id="CHEBI:57856"/>
        <dbReference type="ChEBI" id="CHEBI:59789"/>
        <dbReference type="ChEBI" id="CHEBI:90596"/>
        <dbReference type="ChEBI" id="CHEBI:90598"/>
        <dbReference type="EC" id="2.1.1.77"/>
    </reaction>
</comment>
<dbReference type="EC" id="2.1.1.77" evidence="7"/>
<keyword evidence="4 7" id="KW-0489">Methyltransferase</keyword>
<dbReference type="KEGG" id="bsan:CHH28_08765"/>
<organism evidence="8 9">
    <name type="scientific">Bacterioplanes sanyensis</name>
    <dbReference type="NCBI Taxonomy" id="1249553"/>
    <lineage>
        <taxon>Bacteria</taxon>
        <taxon>Pseudomonadati</taxon>
        <taxon>Pseudomonadota</taxon>
        <taxon>Gammaproteobacteria</taxon>
        <taxon>Oceanospirillales</taxon>
        <taxon>Oceanospirillaceae</taxon>
        <taxon>Bacterioplanes</taxon>
    </lineage>
</organism>
<dbReference type="PANTHER" id="PTHR11579">
    <property type="entry name" value="PROTEIN-L-ISOASPARTATE O-METHYLTRANSFERASE"/>
    <property type="match status" value="1"/>
</dbReference>
<evidence type="ECO:0000256" key="7">
    <source>
        <dbReference type="HAMAP-Rule" id="MF_00090"/>
    </source>
</evidence>
<dbReference type="GO" id="GO:0032259">
    <property type="term" value="P:methylation"/>
    <property type="evidence" value="ECO:0007669"/>
    <property type="project" value="UniProtKB-KW"/>
</dbReference>
<dbReference type="EMBL" id="CP022530">
    <property type="protein sequence ID" value="ASP40870.1"/>
    <property type="molecule type" value="Genomic_DNA"/>
</dbReference>
<keyword evidence="3 7" id="KW-0963">Cytoplasm</keyword>
<dbReference type="RefSeq" id="WP_094062022.1">
    <property type="nucleotide sequence ID" value="NZ_CP022530.1"/>
</dbReference>
<protein>
    <recommendedName>
        <fullName evidence="7">Protein-L-isoaspartate O-methyltransferase</fullName>
        <ecNumber evidence="7">2.1.1.77</ecNumber>
    </recommendedName>
    <alternativeName>
        <fullName evidence="7">L-isoaspartyl protein carboxyl methyltransferase</fullName>
    </alternativeName>
    <alternativeName>
        <fullName evidence="7">Protein L-isoaspartyl methyltransferase</fullName>
    </alternativeName>
    <alternativeName>
        <fullName evidence="7">Protein-beta-aspartate methyltransferase</fullName>
        <shortName evidence="7">PIMT</shortName>
    </alternativeName>
</protein>
<accession>A0A222FQ14</accession>
<evidence type="ECO:0000313" key="9">
    <source>
        <dbReference type="Proteomes" id="UP000202440"/>
    </source>
</evidence>
<evidence type="ECO:0000256" key="1">
    <source>
        <dbReference type="ARBA" id="ARBA00004496"/>
    </source>
</evidence>
<gene>
    <name evidence="7" type="primary">pcm</name>
    <name evidence="8" type="ORF">CHH28_08765</name>
</gene>
<dbReference type="InterPro" id="IPR000682">
    <property type="entry name" value="PCMT"/>
</dbReference>
<dbReference type="Proteomes" id="UP000202440">
    <property type="component" value="Chromosome"/>
</dbReference>
<evidence type="ECO:0000256" key="5">
    <source>
        <dbReference type="ARBA" id="ARBA00022679"/>
    </source>
</evidence>
<dbReference type="AlphaFoldDB" id="A0A222FQ14"/>
<dbReference type="PANTHER" id="PTHR11579:SF0">
    <property type="entry name" value="PROTEIN-L-ISOASPARTATE(D-ASPARTATE) O-METHYLTRANSFERASE"/>
    <property type="match status" value="1"/>
</dbReference>
<reference evidence="8 9" key="1">
    <citation type="submission" date="2017-07" db="EMBL/GenBank/DDBJ databases">
        <title>Annotated genome sequence of Bacterioplanes sanyensis isolated from Red Sea.</title>
        <authorList>
            <person name="Rehman Z.U."/>
        </authorList>
    </citation>
    <scope>NUCLEOTIDE SEQUENCE [LARGE SCALE GENOMIC DNA]</scope>
    <source>
        <strain evidence="8 9">NV9</strain>
    </source>
</reference>
<evidence type="ECO:0000313" key="8">
    <source>
        <dbReference type="EMBL" id="ASP40870.1"/>
    </source>
</evidence>
<dbReference type="FunFam" id="3.40.50.150:FF:000010">
    <property type="entry name" value="Protein-L-isoaspartate O-methyltransferase"/>
    <property type="match status" value="1"/>
</dbReference>
<dbReference type="GO" id="GO:0030091">
    <property type="term" value="P:protein repair"/>
    <property type="evidence" value="ECO:0007669"/>
    <property type="project" value="UniProtKB-UniRule"/>
</dbReference>
<dbReference type="InterPro" id="IPR029063">
    <property type="entry name" value="SAM-dependent_MTases_sf"/>
</dbReference>
<proteinExistence type="inferred from homology"/>
<dbReference type="OrthoDB" id="9810066at2"/>
<name>A0A222FQ14_9GAMM</name>
<keyword evidence="5 7" id="KW-0808">Transferase</keyword>
<feature type="active site" evidence="7">
    <location>
        <position position="60"/>
    </location>
</feature>
<sequence>MTSQRTRNRLIQRLRQAGIANEQVLSVMANTPRHMFVDEALGQRAYEDTALPIGHGQTISQPYTVARMTEVLLQGGPCNKVLEIGTGSGYQTAILSPLVTKVYSVERIAALQKKAQQRIRQLKLRNVSMKLSDGGWGWPEVGPFDGILAAAAPETVPPTLLEQLAQGGRLVIPIGGDKQILMLITRTDGGFEHQELEAVNFVPFLPGVLR</sequence>
<evidence type="ECO:0000256" key="3">
    <source>
        <dbReference type="ARBA" id="ARBA00022490"/>
    </source>
</evidence>
<dbReference type="PROSITE" id="PS01279">
    <property type="entry name" value="PCMT"/>
    <property type="match status" value="1"/>
</dbReference>
<dbReference type="Gene3D" id="3.40.50.150">
    <property type="entry name" value="Vaccinia Virus protein VP39"/>
    <property type="match status" value="1"/>
</dbReference>
<evidence type="ECO:0000256" key="6">
    <source>
        <dbReference type="ARBA" id="ARBA00022691"/>
    </source>
</evidence>
<keyword evidence="9" id="KW-1185">Reference proteome</keyword>
<dbReference type="NCBIfam" id="TIGR00080">
    <property type="entry name" value="pimt"/>
    <property type="match status" value="1"/>
</dbReference>
<dbReference type="HAMAP" id="MF_00090">
    <property type="entry name" value="PIMT"/>
    <property type="match status" value="1"/>
</dbReference>
<comment type="subcellular location">
    <subcellularLocation>
        <location evidence="1 7">Cytoplasm</location>
    </subcellularLocation>
</comment>
<dbReference type="NCBIfam" id="NF001453">
    <property type="entry name" value="PRK00312.1"/>
    <property type="match status" value="1"/>
</dbReference>
<evidence type="ECO:0000256" key="4">
    <source>
        <dbReference type="ARBA" id="ARBA00022603"/>
    </source>
</evidence>